<dbReference type="InterPro" id="IPR036305">
    <property type="entry name" value="RGS_sf"/>
</dbReference>
<protein>
    <recommendedName>
        <fullName evidence="4">RGS domain-containing protein</fullName>
    </recommendedName>
</protein>
<gene>
    <name evidence="2" type="ORF">JI435_056160</name>
</gene>
<accession>A0A7U2EZZ5</accession>
<feature type="transmembrane region" description="Helical" evidence="1">
    <location>
        <begin position="214"/>
        <end position="233"/>
    </location>
</feature>
<dbReference type="OrthoDB" id="5313079at2759"/>
<dbReference type="VEuPathDB" id="FungiDB:JI435_056160"/>
<evidence type="ECO:0000256" key="1">
    <source>
        <dbReference type="SAM" id="Phobius"/>
    </source>
</evidence>
<feature type="transmembrane region" description="Helical" evidence="1">
    <location>
        <begin position="20"/>
        <end position="45"/>
    </location>
</feature>
<dbReference type="SUPFAM" id="SSF48097">
    <property type="entry name" value="Regulator of G-protein signaling, RGS"/>
    <property type="match status" value="1"/>
</dbReference>
<sequence>MDMSALTIYNLPPQSPKFDGVGIFYITFCAVWTVIIVAGMVFCWMNRQLPILKVRGLGLSFASVIFLHLYWILSQIVYPVGVTMRVLVAYDIQYFVMGTWFPLGIALFHAANLRLLHVAELQKRFTHPALIRKGGNNGANSSWVSRIRSLKYDTKVLVFIGIGITVQTLLTVCMWLVCRKYHPSFGVRGTEIRGETLPEQIRDLYIGWEWWPSVVWQFVWTWGVAPSLIWRAWNIRDTMGWRTQTIGACLSGLHATPMFLIASYSRAFDKVNAYFPPSQWIQLHTMVLEGFLIFVPAYQVIKLWQTNRKVIYSNDKWETSSQSTTIRVNGGDKGSTFELVEKDQVLRYASNGYNGDRLLTMTALNRVLHEHPEPLQEFSAYNDFSGENIAFLTRVAKWKVTWSRDLSLDQEQRADMYNAALKIYIDFISPRDAEFPLNLASAQLKDLEAVFEASARKVCGKARVDPTLPFAFEMPFTFDVPVSRENDDEEAILESRYTGDISRQFGINVFDQALNHVKNLVLTNTWPKFVKEIRRRRSIDSDRSGMTDSSAETAVSRVTRFVKSLT</sequence>
<feature type="transmembrane region" description="Helical" evidence="1">
    <location>
        <begin position="92"/>
        <end position="115"/>
    </location>
</feature>
<feature type="transmembrane region" description="Helical" evidence="1">
    <location>
        <begin position="245"/>
        <end position="268"/>
    </location>
</feature>
<evidence type="ECO:0008006" key="4">
    <source>
        <dbReference type="Google" id="ProtNLM"/>
    </source>
</evidence>
<feature type="transmembrane region" description="Helical" evidence="1">
    <location>
        <begin position="280"/>
        <end position="301"/>
    </location>
</feature>
<dbReference type="Gene3D" id="1.10.167.10">
    <property type="entry name" value="Regulator of G-protein Signalling 4, domain 2"/>
    <property type="match status" value="1"/>
</dbReference>
<feature type="transmembrane region" description="Helical" evidence="1">
    <location>
        <begin position="156"/>
        <end position="177"/>
    </location>
</feature>
<dbReference type="InterPro" id="IPR044926">
    <property type="entry name" value="RGS_subdomain_2"/>
</dbReference>
<proteinExistence type="predicted"/>
<evidence type="ECO:0000313" key="2">
    <source>
        <dbReference type="EMBL" id="QRC95976.1"/>
    </source>
</evidence>
<keyword evidence="1" id="KW-0472">Membrane</keyword>
<dbReference type="EMBL" id="CP069028">
    <property type="protein sequence ID" value="QRC95976.1"/>
    <property type="molecule type" value="Genomic_DNA"/>
</dbReference>
<reference evidence="3" key="1">
    <citation type="journal article" date="2021" name="BMC Genomics">
        <title>Chromosome-level genome assembly and manually-curated proteome of model necrotroph Parastagonospora nodorum Sn15 reveals a genome-wide trove of candidate effector homologs, and redundancy of virulence-related functions within an accessory chromosome.</title>
        <authorList>
            <person name="Bertazzoni S."/>
            <person name="Jones D.A.B."/>
            <person name="Phan H.T."/>
            <person name="Tan K.-C."/>
            <person name="Hane J.K."/>
        </authorList>
    </citation>
    <scope>NUCLEOTIDE SEQUENCE [LARGE SCALE GENOMIC DNA]</scope>
    <source>
        <strain evidence="3">SN15 / ATCC MYA-4574 / FGSC 10173)</strain>
    </source>
</reference>
<keyword evidence="3" id="KW-1185">Reference proteome</keyword>
<keyword evidence="1" id="KW-0812">Transmembrane</keyword>
<keyword evidence="1" id="KW-1133">Transmembrane helix</keyword>
<dbReference type="Proteomes" id="UP000663193">
    <property type="component" value="Chromosome 6"/>
</dbReference>
<dbReference type="AlphaFoldDB" id="A0A7U2EZZ5"/>
<feature type="transmembrane region" description="Helical" evidence="1">
    <location>
        <begin position="57"/>
        <end position="80"/>
    </location>
</feature>
<organism evidence="2 3">
    <name type="scientific">Phaeosphaeria nodorum (strain SN15 / ATCC MYA-4574 / FGSC 10173)</name>
    <name type="common">Glume blotch fungus</name>
    <name type="synonym">Parastagonospora nodorum</name>
    <dbReference type="NCBI Taxonomy" id="321614"/>
    <lineage>
        <taxon>Eukaryota</taxon>
        <taxon>Fungi</taxon>
        <taxon>Dikarya</taxon>
        <taxon>Ascomycota</taxon>
        <taxon>Pezizomycotina</taxon>
        <taxon>Dothideomycetes</taxon>
        <taxon>Pleosporomycetidae</taxon>
        <taxon>Pleosporales</taxon>
        <taxon>Pleosporineae</taxon>
        <taxon>Phaeosphaeriaceae</taxon>
        <taxon>Parastagonospora</taxon>
    </lineage>
</organism>
<name>A0A7U2EZZ5_PHANO</name>
<evidence type="ECO:0000313" key="3">
    <source>
        <dbReference type="Proteomes" id="UP000663193"/>
    </source>
</evidence>